<evidence type="ECO:0000313" key="1">
    <source>
        <dbReference type="EMBL" id="KAJ8383886.1"/>
    </source>
</evidence>
<reference evidence="1" key="1">
    <citation type="journal article" date="2023" name="Science">
        <title>Genome structures resolve the early diversification of teleost fishes.</title>
        <authorList>
            <person name="Parey E."/>
            <person name="Louis A."/>
            <person name="Montfort J."/>
            <person name="Bouchez O."/>
            <person name="Roques C."/>
            <person name="Iampietro C."/>
            <person name="Lluch J."/>
            <person name="Castinel A."/>
            <person name="Donnadieu C."/>
            <person name="Desvignes T."/>
            <person name="Floi Bucao C."/>
            <person name="Jouanno E."/>
            <person name="Wen M."/>
            <person name="Mejri S."/>
            <person name="Dirks R."/>
            <person name="Jansen H."/>
            <person name="Henkel C."/>
            <person name="Chen W.J."/>
            <person name="Zahm M."/>
            <person name="Cabau C."/>
            <person name="Klopp C."/>
            <person name="Thompson A.W."/>
            <person name="Robinson-Rechavi M."/>
            <person name="Braasch I."/>
            <person name="Lecointre G."/>
            <person name="Bobe J."/>
            <person name="Postlethwait J.H."/>
            <person name="Berthelot C."/>
            <person name="Roest Crollius H."/>
            <person name="Guiguen Y."/>
        </authorList>
    </citation>
    <scope>NUCLEOTIDE SEQUENCE</scope>
    <source>
        <strain evidence="1">NC1722</strain>
    </source>
</reference>
<dbReference type="EMBL" id="JAINUG010000283">
    <property type="protein sequence ID" value="KAJ8383886.1"/>
    <property type="molecule type" value="Genomic_DNA"/>
</dbReference>
<comment type="caution">
    <text evidence="1">The sequence shown here is derived from an EMBL/GenBank/DDBJ whole genome shotgun (WGS) entry which is preliminary data.</text>
</comment>
<evidence type="ECO:0000313" key="2">
    <source>
        <dbReference type="Proteomes" id="UP001221898"/>
    </source>
</evidence>
<proteinExistence type="predicted"/>
<organism evidence="1 2">
    <name type="scientific">Aldrovandia affinis</name>
    <dbReference type="NCBI Taxonomy" id="143900"/>
    <lineage>
        <taxon>Eukaryota</taxon>
        <taxon>Metazoa</taxon>
        <taxon>Chordata</taxon>
        <taxon>Craniata</taxon>
        <taxon>Vertebrata</taxon>
        <taxon>Euteleostomi</taxon>
        <taxon>Actinopterygii</taxon>
        <taxon>Neopterygii</taxon>
        <taxon>Teleostei</taxon>
        <taxon>Notacanthiformes</taxon>
        <taxon>Halosauridae</taxon>
        <taxon>Aldrovandia</taxon>
    </lineage>
</organism>
<dbReference type="AlphaFoldDB" id="A0AAD7RJF5"/>
<name>A0AAD7RJF5_9TELE</name>
<gene>
    <name evidence="1" type="ORF">AAFF_G00213490</name>
</gene>
<accession>A0AAD7RJF5</accession>
<sequence>MATRVSSTCSLCFTALNIVGIPPDSLPSTLVNPSLSFIRENQEKVQQYLYSNRHQELKALKKIVHQAGAAMRSRPVFTCIACSMDRTSPDHRRIHHTTTPASARLELWHDFGQCECQLEHDLHSKR</sequence>
<keyword evidence="2" id="KW-1185">Reference proteome</keyword>
<dbReference type="Proteomes" id="UP001221898">
    <property type="component" value="Unassembled WGS sequence"/>
</dbReference>
<protein>
    <submittedName>
        <fullName evidence="1">Uncharacterized protein</fullName>
    </submittedName>
</protein>